<proteinExistence type="predicted"/>
<protein>
    <submittedName>
        <fullName evidence="2">Uncharacterized protein</fullName>
    </submittedName>
</protein>
<dbReference type="HOGENOM" id="CLU_1012300_0_0_1"/>
<evidence type="ECO:0000256" key="1">
    <source>
        <dbReference type="SAM" id="MobiDB-lite"/>
    </source>
</evidence>
<gene>
    <name evidence="2" type="ORF">PAXINDRAFT_16678</name>
</gene>
<keyword evidence="3" id="KW-1185">Reference proteome</keyword>
<evidence type="ECO:0000313" key="2">
    <source>
        <dbReference type="EMBL" id="KIJ10339.1"/>
    </source>
</evidence>
<reference evidence="3" key="2">
    <citation type="submission" date="2015-01" db="EMBL/GenBank/DDBJ databases">
        <title>Evolutionary Origins and Diversification of the Mycorrhizal Mutualists.</title>
        <authorList>
            <consortium name="DOE Joint Genome Institute"/>
            <consortium name="Mycorrhizal Genomics Consortium"/>
            <person name="Kohler A."/>
            <person name="Kuo A."/>
            <person name="Nagy L.G."/>
            <person name="Floudas D."/>
            <person name="Copeland A."/>
            <person name="Barry K.W."/>
            <person name="Cichocki N."/>
            <person name="Veneault-Fourrey C."/>
            <person name="LaButti K."/>
            <person name="Lindquist E.A."/>
            <person name="Lipzen A."/>
            <person name="Lundell T."/>
            <person name="Morin E."/>
            <person name="Murat C."/>
            <person name="Riley R."/>
            <person name="Ohm R."/>
            <person name="Sun H."/>
            <person name="Tunlid A."/>
            <person name="Henrissat B."/>
            <person name="Grigoriev I.V."/>
            <person name="Hibbett D.S."/>
            <person name="Martin F."/>
        </authorList>
    </citation>
    <scope>NUCLEOTIDE SEQUENCE [LARGE SCALE GENOMIC DNA]</scope>
    <source>
        <strain evidence="3">ATCC 200175</strain>
    </source>
</reference>
<sequence length="275" mass="30964">MARETQTNVKINRQTRLDALHVYPPGTVVEYPETADSLAGRIGHLFEFDPSQDWYNPCNVFAYSLGEPRGSGHVDGSIFCDVLRDPAGQHVPCRTSHATCNAKEVRHVLTQMLMRFLPHTLKPLVVIFSQEFNFTQATIKMLSYWRTLYHIGRHCGGMVAEQLRMHIKPNQKSCLSRSTSSVGVKPGKSNRTNADVVKHPNSEGQSHIHCEFYDKNGAKDHLLDYGPAAGLYDIDYLRALFNEDQEEILMIEEEAKQCGFDPSSPCTVVMNHTSV</sequence>
<reference evidence="2 3" key="1">
    <citation type="submission" date="2014-06" db="EMBL/GenBank/DDBJ databases">
        <authorList>
            <consortium name="DOE Joint Genome Institute"/>
            <person name="Kuo A."/>
            <person name="Kohler A."/>
            <person name="Nagy L.G."/>
            <person name="Floudas D."/>
            <person name="Copeland A."/>
            <person name="Barry K.W."/>
            <person name="Cichocki N."/>
            <person name="Veneault-Fourrey C."/>
            <person name="LaButti K."/>
            <person name="Lindquist E.A."/>
            <person name="Lipzen A."/>
            <person name="Lundell T."/>
            <person name="Morin E."/>
            <person name="Murat C."/>
            <person name="Sun H."/>
            <person name="Tunlid A."/>
            <person name="Henrissat B."/>
            <person name="Grigoriev I.V."/>
            <person name="Hibbett D.S."/>
            <person name="Martin F."/>
            <person name="Nordberg H.P."/>
            <person name="Cantor M.N."/>
            <person name="Hua S.X."/>
        </authorList>
    </citation>
    <scope>NUCLEOTIDE SEQUENCE [LARGE SCALE GENOMIC DNA]</scope>
    <source>
        <strain evidence="2 3">ATCC 200175</strain>
    </source>
</reference>
<organism evidence="2 3">
    <name type="scientific">Paxillus involutus ATCC 200175</name>
    <dbReference type="NCBI Taxonomy" id="664439"/>
    <lineage>
        <taxon>Eukaryota</taxon>
        <taxon>Fungi</taxon>
        <taxon>Dikarya</taxon>
        <taxon>Basidiomycota</taxon>
        <taxon>Agaricomycotina</taxon>
        <taxon>Agaricomycetes</taxon>
        <taxon>Agaricomycetidae</taxon>
        <taxon>Boletales</taxon>
        <taxon>Paxilineae</taxon>
        <taxon>Paxillaceae</taxon>
        <taxon>Paxillus</taxon>
    </lineage>
</organism>
<dbReference type="AlphaFoldDB" id="A0A0C9SRC7"/>
<dbReference type="OrthoDB" id="3268409at2759"/>
<evidence type="ECO:0000313" key="3">
    <source>
        <dbReference type="Proteomes" id="UP000053647"/>
    </source>
</evidence>
<accession>A0A0C9SRC7</accession>
<feature type="region of interest" description="Disordered" evidence="1">
    <location>
        <begin position="176"/>
        <end position="202"/>
    </location>
</feature>
<name>A0A0C9SRC7_PAXIN</name>
<dbReference type="EMBL" id="KN819409">
    <property type="protein sequence ID" value="KIJ10339.1"/>
    <property type="molecule type" value="Genomic_DNA"/>
</dbReference>
<dbReference type="Proteomes" id="UP000053647">
    <property type="component" value="Unassembled WGS sequence"/>
</dbReference>